<dbReference type="PROSITE" id="PS50995">
    <property type="entry name" value="HTH_MARR_2"/>
    <property type="match status" value="1"/>
</dbReference>
<dbReference type="PANTHER" id="PTHR33164:SF43">
    <property type="entry name" value="HTH-TYPE TRANSCRIPTIONAL REPRESSOR YETL"/>
    <property type="match status" value="1"/>
</dbReference>
<accession>A0ABW1EP11</accession>
<dbReference type="EMBL" id="JBHSOD010000001">
    <property type="protein sequence ID" value="MFC5883758.1"/>
    <property type="molecule type" value="Genomic_DNA"/>
</dbReference>
<keyword evidence="3" id="KW-1185">Reference proteome</keyword>
<gene>
    <name evidence="2" type="ORF">ACFP0N_02020</name>
</gene>
<evidence type="ECO:0000313" key="2">
    <source>
        <dbReference type="EMBL" id="MFC5883758.1"/>
    </source>
</evidence>
<dbReference type="PANTHER" id="PTHR33164">
    <property type="entry name" value="TRANSCRIPTIONAL REGULATOR, MARR FAMILY"/>
    <property type="match status" value="1"/>
</dbReference>
<feature type="domain" description="HTH marR-type" evidence="1">
    <location>
        <begin position="15"/>
        <end position="147"/>
    </location>
</feature>
<dbReference type="Proteomes" id="UP001596067">
    <property type="component" value="Unassembled WGS sequence"/>
</dbReference>
<dbReference type="SUPFAM" id="SSF46785">
    <property type="entry name" value="Winged helix' DNA-binding domain"/>
    <property type="match status" value="1"/>
</dbReference>
<organism evidence="2 3">
    <name type="scientific">Kitasatospora aburaviensis</name>
    <dbReference type="NCBI Taxonomy" id="67265"/>
    <lineage>
        <taxon>Bacteria</taxon>
        <taxon>Bacillati</taxon>
        <taxon>Actinomycetota</taxon>
        <taxon>Actinomycetes</taxon>
        <taxon>Kitasatosporales</taxon>
        <taxon>Streptomycetaceae</taxon>
        <taxon>Kitasatospora</taxon>
    </lineage>
</organism>
<comment type="caution">
    <text evidence="2">The sequence shown here is derived from an EMBL/GenBank/DDBJ whole genome shotgun (WGS) entry which is preliminary data.</text>
</comment>
<dbReference type="InterPro" id="IPR036388">
    <property type="entry name" value="WH-like_DNA-bd_sf"/>
</dbReference>
<dbReference type="InterPro" id="IPR000835">
    <property type="entry name" value="HTH_MarR-typ"/>
</dbReference>
<evidence type="ECO:0000259" key="1">
    <source>
        <dbReference type="PROSITE" id="PS50995"/>
    </source>
</evidence>
<dbReference type="RefSeq" id="WP_313766545.1">
    <property type="nucleotide sequence ID" value="NZ_BAAAVH010000072.1"/>
</dbReference>
<dbReference type="Gene3D" id="1.10.10.10">
    <property type="entry name" value="Winged helix-like DNA-binding domain superfamily/Winged helix DNA-binding domain"/>
    <property type="match status" value="1"/>
</dbReference>
<protein>
    <submittedName>
        <fullName evidence="2">MarR family winged helix-turn-helix transcriptional regulator</fullName>
    </submittedName>
</protein>
<dbReference type="Pfam" id="PF01047">
    <property type="entry name" value="MarR"/>
    <property type="match status" value="1"/>
</dbReference>
<dbReference type="InterPro" id="IPR039422">
    <property type="entry name" value="MarR/SlyA-like"/>
</dbReference>
<dbReference type="SMART" id="SM00347">
    <property type="entry name" value="HTH_MARR"/>
    <property type="match status" value="1"/>
</dbReference>
<evidence type="ECO:0000313" key="3">
    <source>
        <dbReference type="Proteomes" id="UP001596067"/>
    </source>
</evidence>
<proteinExistence type="predicted"/>
<sequence>MNDVKPPQAAARPVTTSVVFRLGTLGSVVTARYTEALAEIGLKPKHVGLMVALDSGAPPSQLELARTMAVAPSLVVSLADHLEQIGAVDRVRDPADRRRQVLALTGAGRALLAECAALAHRLDEEVTAALGASEREALRRTLGVLGAEAGLPTHD</sequence>
<dbReference type="InterPro" id="IPR036390">
    <property type="entry name" value="WH_DNA-bd_sf"/>
</dbReference>
<reference evidence="3" key="1">
    <citation type="journal article" date="2019" name="Int. J. Syst. Evol. Microbiol.">
        <title>The Global Catalogue of Microorganisms (GCM) 10K type strain sequencing project: providing services to taxonomists for standard genome sequencing and annotation.</title>
        <authorList>
            <consortium name="The Broad Institute Genomics Platform"/>
            <consortium name="The Broad Institute Genome Sequencing Center for Infectious Disease"/>
            <person name="Wu L."/>
            <person name="Ma J."/>
        </authorList>
    </citation>
    <scope>NUCLEOTIDE SEQUENCE [LARGE SCALE GENOMIC DNA]</scope>
    <source>
        <strain evidence="3">CGMCC 4.1469</strain>
    </source>
</reference>
<dbReference type="PRINTS" id="PR00598">
    <property type="entry name" value="HTHMARR"/>
</dbReference>
<name>A0ABW1EP11_9ACTN</name>